<keyword evidence="6 9" id="KW-1133">Transmembrane helix</keyword>
<dbReference type="PATRIC" id="fig|762967.3.peg.969"/>
<comment type="similarity">
    <text evidence="8">Belongs to the exbB/tolQ family.</text>
</comment>
<evidence type="ECO:0000256" key="5">
    <source>
        <dbReference type="ARBA" id="ARBA00022927"/>
    </source>
</evidence>
<evidence type="ECO:0000256" key="9">
    <source>
        <dbReference type="SAM" id="Phobius"/>
    </source>
</evidence>
<dbReference type="PANTHER" id="PTHR30625">
    <property type="entry name" value="PROTEIN TOLQ"/>
    <property type="match status" value="1"/>
</dbReference>
<dbReference type="AlphaFoldDB" id="H3KER0"/>
<keyword evidence="7 9" id="KW-0472">Membrane</keyword>
<keyword evidence="4 9" id="KW-0812">Transmembrane</keyword>
<protein>
    <submittedName>
        <fullName evidence="11">Transporter, MotA/TolQ/ExbB proton channel family protein</fullName>
    </submittedName>
</protein>
<dbReference type="STRING" id="762967.HMPREF9440_01225"/>
<organism evidence="11 12">
    <name type="scientific">Sutterella parvirubra YIT 11816</name>
    <dbReference type="NCBI Taxonomy" id="762967"/>
    <lineage>
        <taxon>Bacteria</taxon>
        <taxon>Pseudomonadati</taxon>
        <taxon>Pseudomonadota</taxon>
        <taxon>Betaproteobacteria</taxon>
        <taxon>Burkholderiales</taxon>
        <taxon>Sutterellaceae</taxon>
        <taxon>Sutterella</taxon>
    </lineage>
</organism>
<keyword evidence="2 8" id="KW-0813">Transport</keyword>
<dbReference type="InterPro" id="IPR002898">
    <property type="entry name" value="MotA_ExbB_proton_chnl"/>
</dbReference>
<evidence type="ECO:0000256" key="7">
    <source>
        <dbReference type="ARBA" id="ARBA00023136"/>
    </source>
</evidence>
<keyword evidence="3" id="KW-1003">Cell membrane</keyword>
<evidence type="ECO:0000256" key="3">
    <source>
        <dbReference type="ARBA" id="ARBA00022475"/>
    </source>
</evidence>
<evidence type="ECO:0000313" key="11">
    <source>
        <dbReference type="EMBL" id="EHY31399.1"/>
    </source>
</evidence>
<comment type="caution">
    <text evidence="11">The sequence shown here is derived from an EMBL/GenBank/DDBJ whole genome shotgun (WGS) entry which is preliminary data.</text>
</comment>
<evidence type="ECO:0000256" key="1">
    <source>
        <dbReference type="ARBA" id="ARBA00004651"/>
    </source>
</evidence>
<feature type="domain" description="MotA/TolQ/ExbB proton channel" evidence="10">
    <location>
        <begin position="84"/>
        <end position="181"/>
    </location>
</feature>
<dbReference type="GO" id="GO:0005886">
    <property type="term" value="C:plasma membrane"/>
    <property type="evidence" value="ECO:0007669"/>
    <property type="project" value="UniProtKB-SubCell"/>
</dbReference>
<evidence type="ECO:0000259" key="10">
    <source>
        <dbReference type="Pfam" id="PF01618"/>
    </source>
</evidence>
<accession>H3KER0</accession>
<dbReference type="Proteomes" id="UP000004956">
    <property type="component" value="Unassembled WGS sequence"/>
</dbReference>
<evidence type="ECO:0000256" key="8">
    <source>
        <dbReference type="RuleBase" id="RU004057"/>
    </source>
</evidence>
<evidence type="ECO:0000256" key="6">
    <source>
        <dbReference type="ARBA" id="ARBA00022989"/>
    </source>
</evidence>
<dbReference type="PANTHER" id="PTHR30625:SF15">
    <property type="entry name" value="BIOPOLYMER TRANSPORT PROTEIN EXBB"/>
    <property type="match status" value="1"/>
</dbReference>
<feature type="transmembrane region" description="Helical" evidence="9">
    <location>
        <begin position="12"/>
        <end position="39"/>
    </location>
</feature>
<comment type="subcellular location">
    <subcellularLocation>
        <location evidence="1">Cell membrane</location>
        <topology evidence="1">Multi-pass membrane protein</topology>
    </subcellularLocation>
    <subcellularLocation>
        <location evidence="8">Membrane</location>
        <topology evidence="8">Multi-pass membrane protein</topology>
    </subcellularLocation>
</comment>
<evidence type="ECO:0000256" key="4">
    <source>
        <dbReference type="ARBA" id="ARBA00022692"/>
    </source>
</evidence>
<gene>
    <name evidence="11" type="ORF">HMPREF9440_01225</name>
</gene>
<reference evidence="11 12" key="1">
    <citation type="submission" date="2011-11" db="EMBL/GenBank/DDBJ databases">
        <authorList>
            <person name="Weinstock G."/>
            <person name="Sodergren E."/>
            <person name="Clifton S."/>
            <person name="Fulton L."/>
            <person name="Fulton B."/>
            <person name="Courtney L."/>
            <person name="Fronick C."/>
            <person name="Harrison M."/>
            <person name="Strong C."/>
            <person name="Farmer C."/>
            <person name="Delahaunty K."/>
            <person name="Markovic C."/>
            <person name="Hall O."/>
            <person name="Minx P."/>
            <person name="Tomlinson C."/>
            <person name="Mitreva M."/>
            <person name="Hou S."/>
            <person name="Chen J."/>
            <person name="Wollam A."/>
            <person name="Pepin K.H."/>
            <person name="Johnson M."/>
            <person name="Bhonagiri V."/>
            <person name="Zhang X."/>
            <person name="Suruliraj S."/>
            <person name="Warren W."/>
            <person name="Chinwalla A."/>
            <person name="Mardis E.R."/>
            <person name="Wilson R.K."/>
        </authorList>
    </citation>
    <scope>NUCLEOTIDE SEQUENCE [LARGE SCALE GENOMIC DNA]</scope>
    <source>
        <strain evidence="11 12">YIT 11816</strain>
    </source>
</reference>
<dbReference type="Pfam" id="PF01618">
    <property type="entry name" value="MotA_ExbB"/>
    <property type="match status" value="1"/>
</dbReference>
<sequence length="231" mass="26008">MQFHIENLDGIYAMIGQAGVVLIFVAFLAFYIILWQLVYMTAVWRNFKRDFLDLEKGEDRCLRGIDPKRANPLIRIIYDIVTTHAQHSDDIRAEVSYLFHRNFKRVSNGLCWLKLISVISPLLGLLGTVWGMVAVFQSMADVSHANATILASGIWSALITTIMGLTVAIPTLMAYYYLMLKFRGFHIEAVEHSYRAIEVCRRHKIREVKTDADETAAGGCPAHCGAGQKVG</sequence>
<dbReference type="GO" id="GO:0017038">
    <property type="term" value="P:protein import"/>
    <property type="evidence" value="ECO:0007669"/>
    <property type="project" value="TreeGrafter"/>
</dbReference>
<keyword evidence="5 8" id="KW-0653">Protein transport</keyword>
<evidence type="ECO:0000313" key="12">
    <source>
        <dbReference type="Proteomes" id="UP000004956"/>
    </source>
</evidence>
<dbReference type="EMBL" id="AFBQ01000168">
    <property type="protein sequence ID" value="EHY31399.1"/>
    <property type="molecule type" value="Genomic_DNA"/>
</dbReference>
<proteinExistence type="inferred from homology"/>
<dbReference type="HOGENOM" id="CLU_053325_4_5_4"/>
<keyword evidence="12" id="KW-1185">Reference proteome</keyword>
<dbReference type="RefSeq" id="WP_008542090.1">
    <property type="nucleotide sequence ID" value="NZ_JH604951.1"/>
</dbReference>
<dbReference type="OrthoDB" id="4045at2"/>
<evidence type="ECO:0000256" key="2">
    <source>
        <dbReference type="ARBA" id="ARBA00022448"/>
    </source>
</evidence>
<feature type="transmembrane region" description="Helical" evidence="9">
    <location>
        <begin position="111"/>
        <end position="133"/>
    </location>
</feature>
<feature type="transmembrane region" description="Helical" evidence="9">
    <location>
        <begin position="153"/>
        <end position="178"/>
    </location>
</feature>
<dbReference type="InterPro" id="IPR050790">
    <property type="entry name" value="ExbB/TolQ_transport"/>
</dbReference>
<name>H3KER0_9BURK</name>